<dbReference type="InterPro" id="IPR000873">
    <property type="entry name" value="AMP-dep_synth/lig_dom"/>
</dbReference>
<feature type="domain" description="AMP-dependent synthetase/ligase" evidence="2">
    <location>
        <begin position="91"/>
        <end position="472"/>
    </location>
</feature>
<reference evidence="5" key="1">
    <citation type="submission" date="2021-07" db="EMBL/GenBank/DDBJ databases">
        <title>Shewanella sp. YLB-07 whole genome sequence.</title>
        <authorList>
            <person name="Yu L."/>
        </authorList>
    </citation>
    <scope>NUCLEOTIDE SEQUENCE</scope>
    <source>
        <strain evidence="5">YLB-08</strain>
    </source>
</reference>
<dbReference type="PROSITE" id="PS00455">
    <property type="entry name" value="AMP_BINDING"/>
    <property type="match status" value="1"/>
</dbReference>
<dbReference type="Gene3D" id="3.40.50.12780">
    <property type="entry name" value="N-terminal domain of ligase-like"/>
    <property type="match status" value="1"/>
</dbReference>
<dbReference type="CDD" id="cd05967">
    <property type="entry name" value="PrpE"/>
    <property type="match status" value="1"/>
</dbReference>
<name>A0ABX6V3P9_9GAMM</name>
<feature type="domain" description="Acetyl-coenzyme A synthetase N-terminal" evidence="4">
    <location>
        <begin position="31"/>
        <end position="84"/>
    </location>
</feature>
<dbReference type="InterPro" id="IPR020845">
    <property type="entry name" value="AMP-binding_CS"/>
</dbReference>
<dbReference type="Pfam" id="PF13193">
    <property type="entry name" value="AMP-binding_C"/>
    <property type="match status" value="1"/>
</dbReference>
<dbReference type="NCBIfam" id="NF001208">
    <property type="entry name" value="PRK00174.1"/>
    <property type="match status" value="1"/>
</dbReference>
<protein>
    <submittedName>
        <fullName evidence="5">Propionyl-CoA synthetase</fullName>
    </submittedName>
</protein>
<dbReference type="Pfam" id="PF00501">
    <property type="entry name" value="AMP-binding"/>
    <property type="match status" value="1"/>
</dbReference>
<gene>
    <name evidence="5" type="ORF">FM038_006810</name>
</gene>
<evidence type="ECO:0000313" key="6">
    <source>
        <dbReference type="Proteomes" id="UP000316416"/>
    </source>
</evidence>
<evidence type="ECO:0000256" key="1">
    <source>
        <dbReference type="ARBA" id="ARBA00006432"/>
    </source>
</evidence>
<proteinExistence type="inferred from homology"/>
<dbReference type="Pfam" id="PF16177">
    <property type="entry name" value="ACAS_N"/>
    <property type="match status" value="1"/>
</dbReference>
<dbReference type="PANTHER" id="PTHR43347:SF3">
    <property type="entry name" value="ACYL-COA SYNTHETASE SHORT-CHAIN FAMILY MEMBER 3, MITOCHONDRIAL"/>
    <property type="match status" value="1"/>
</dbReference>
<dbReference type="RefSeq" id="WP_142872546.1">
    <property type="nucleotide sequence ID" value="NZ_CP045503.2"/>
</dbReference>
<keyword evidence="6" id="KW-1185">Reference proteome</keyword>
<dbReference type="InterPro" id="IPR042099">
    <property type="entry name" value="ANL_N_sf"/>
</dbReference>
<organism evidence="5 6">
    <name type="scientific">Shewanella eurypsychrophilus</name>
    <dbReference type="NCBI Taxonomy" id="2593656"/>
    <lineage>
        <taxon>Bacteria</taxon>
        <taxon>Pseudomonadati</taxon>
        <taxon>Pseudomonadota</taxon>
        <taxon>Gammaproteobacteria</taxon>
        <taxon>Alteromonadales</taxon>
        <taxon>Shewanellaceae</taxon>
        <taxon>Shewanella</taxon>
    </lineage>
</organism>
<evidence type="ECO:0000259" key="4">
    <source>
        <dbReference type="Pfam" id="PF16177"/>
    </source>
</evidence>
<accession>A0ABX6V3P9</accession>
<comment type="similarity">
    <text evidence="1">Belongs to the ATP-dependent AMP-binding enzyme family.</text>
</comment>
<dbReference type="EMBL" id="CP045503">
    <property type="protein sequence ID" value="QPG57180.1"/>
    <property type="molecule type" value="Genomic_DNA"/>
</dbReference>
<dbReference type="Proteomes" id="UP000316416">
    <property type="component" value="Chromosome"/>
</dbReference>
<dbReference type="InterPro" id="IPR032387">
    <property type="entry name" value="ACAS_N"/>
</dbReference>
<evidence type="ECO:0000259" key="3">
    <source>
        <dbReference type="Pfam" id="PF13193"/>
    </source>
</evidence>
<dbReference type="PANTHER" id="PTHR43347">
    <property type="entry name" value="ACYL-COA SYNTHETASE"/>
    <property type="match status" value="1"/>
</dbReference>
<dbReference type="Gene3D" id="3.30.300.30">
    <property type="match status" value="1"/>
</dbReference>
<dbReference type="InterPro" id="IPR045851">
    <property type="entry name" value="AMP-bd_C_sf"/>
</dbReference>
<dbReference type="SUPFAM" id="SSF56801">
    <property type="entry name" value="Acetyl-CoA synthetase-like"/>
    <property type="match status" value="1"/>
</dbReference>
<dbReference type="InterPro" id="IPR025110">
    <property type="entry name" value="AMP-bd_C"/>
</dbReference>
<sequence length="660" mass="72627">MSELTLNQDEIKKTGLDEARPDLSRHLEIHQALHAHSLTQPDDFWANAAKLIDWDKTWDKVLDTQNAPLYSWFSGGECNTCYNAVDRHVEQGRGKQVAIQYVSPVTETEYGITYDELLAQVSRLAGYMDAIGVKKGDRVIIYMPMIPETAFAMLACARIGAIHSVVFGGFAASELAARINDAKPKLILSASCGVEPSGVVPYKPLLDGAIDLSTHDVEQCLILNRSQYHAELTKGRDVDWQTAVSSARSIACQTVAATDPLYVLYTSGTTGQPKGVVRDNGGHGVALAWSMKNIYDIGPGDTFWAASDVGWVVGHSYIVYGPLLVGATTLLFEGKPIGTPDPGIFWRTIEKYRVKSFFTAPTAIRAIKRDDPDGDFLRDTDLTCLKTLFLAGERCDPDTLHWAEDRLGKPVIDHWWQTETGWPVAANLMGVAPIQVKAGSPALAVPGFEVEVLDEQGEVVPAGESGNVVIKLPLPPGTLTTLWQNEQRYLDSYLSMYPGYYLTGDAGYMDEEGYLYIMSRIDDIINVAGHRLSTGRFEEVLCQHEAVAEVAVIGVEDKLKGQLPLGLVVLKKGVFLSDEELHRELITLVREHIGPVASFRLVSVIQKLPKTRSGKVLRGTMRKIADNQEYKAPATIEDPQTLELVRNVLTRMGYADALIP</sequence>
<evidence type="ECO:0000313" key="5">
    <source>
        <dbReference type="EMBL" id="QPG57180.1"/>
    </source>
</evidence>
<evidence type="ECO:0000259" key="2">
    <source>
        <dbReference type="Pfam" id="PF00501"/>
    </source>
</evidence>
<feature type="domain" description="AMP-binding enzyme C-terminal" evidence="3">
    <location>
        <begin position="538"/>
        <end position="615"/>
    </location>
</feature>